<reference evidence="1 2" key="1">
    <citation type="submission" date="2024-06" db="EMBL/GenBank/DDBJ databases">
        <authorList>
            <person name="Kaempfer P."/>
            <person name="Viver T."/>
        </authorList>
    </citation>
    <scope>NUCLEOTIDE SEQUENCE [LARGE SCALE GENOMIC DNA]</scope>
    <source>
        <strain evidence="1 2">ST-75</strain>
    </source>
</reference>
<dbReference type="InterPro" id="IPR022385">
    <property type="entry name" value="Rhs_assc_core"/>
</dbReference>
<dbReference type="PANTHER" id="PTHR32305">
    <property type="match status" value="1"/>
</dbReference>
<protein>
    <submittedName>
        <fullName evidence="1">RHS repeat-associated core domain-containing protein</fullName>
    </submittedName>
</protein>
<dbReference type="InterPro" id="IPR050708">
    <property type="entry name" value="T6SS_VgrG/RHS"/>
</dbReference>
<name>A0ABW8YBX7_9FLAO</name>
<dbReference type="NCBIfam" id="TIGR03696">
    <property type="entry name" value="Rhs_assc_core"/>
    <property type="match status" value="1"/>
</dbReference>
<evidence type="ECO:0000313" key="2">
    <source>
        <dbReference type="Proteomes" id="UP001629059"/>
    </source>
</evidence>
<accession>A0ABW8YBX7</accession>
<dbReference type="Gene3D" id="2.180.10.10">
    <property type="entry name" value="RHS repeat-associated core"/>
    <property type="match status" value="1"/>
</dbReference>
<dbReference type="Proteomes" id="UP001629059">
    <property type="component" value="Unassembled WGS sequence"/>
</dbReference>
<gene>
    <name evidence="1" type="ORF">ABS768_05740</name>
</gene>
<proteinExistence type="predicted"/>
<dbReference type="RefSeq" id="WP_408074017.1">
    <property type="nucleotide sequence ID" value="NZ_JBELQB010000004.1"/>
</dbReference>
<evidence type="ECO:0000313" key="1">
    <source>
        <dbReference type="EMBL" id="MFL9836992.1"/>
    </source>
</evidence>
<keyword evidence="2" id="KW-1185">Reference proteome</keyword>
<sequence length="147" mass="16981">PFGEMLVDEHINSFNTPFKFNGKEYDEETGNYYYGARYYDPKWSMFIGVDPLAEKYSDWSSYAYCANNPIRYIDPTGMEGEDPIDPKKGKLTGSENLLIFTLDNKSIDYKKMNEESGEYDWIAVSNPQETEDILKSMYGNKKGVIKI</sequence>
<feature type="non-terminal residue" evidence="1">
    <location>
        <position position="1"/>
    </location>
</feature>
<dbReference type="EMBL" id="JBELQB010000004">
    <property type="protein sequence ID" value="MFL9836992.1"/>
    <property type="molecule type" value="Genomic_DNA"/>
</dbReference>
<organism evidence="1 2">
    <name type="scientific">Flavobacterium rhizophilum</name>
    <dbReference type="NCBI Taxonomy" id="3163296"/>
    <lineage>
        <taxon>Bacteria</taxon>
        <taxon>Pseudomonadati</taxon>
        <taxon>Bacteroidota</taxon>
        <taxon>Flavobacteriia</taxon>
        <taxon>Flavobacteriales</taxon>
        <taxon>Flavobacteriaceae</taxon>
        <taxon>Flavobacterium</taxon>
    </lineage>
</organism>
<dbReference type="PANTHER" id="PTHR32305:SF15">
    <property type="entry name" value="PROTEIN RHSA-RELATED"/>
    <property type="match status" value="1"/>
</dbReference>
<comment type="caution">
    <text evidence="1">The sequence shown here is derived from an EMBL/GenBank/DDBJ whole genome shotgun (WGS) entry which is preliminary data.</text>
</comment>